<evidence type="ECO:0000259" key="8">
    <source>
        <dbReference type="Pfam" id="PF02687"/>
    </source>
</evidence>
<feature type="domain" description="MacB-like periplasmic core" evidence="9">
    <location>
        <begin position="22"/>
        <end position="240"/>
    </location>
</feature>
<dbReference type="GO" id="GO:0022857">
    <property type="term" value="F:transmembrane transporter activity"/>
    <property type="evidence" value="ECO:0007669"/>
    <property type="project" value="TreeGrafter"/>
</dbReference>
<dbReference type="Pfam" id="PF02687">
    <property type="entry name" value="FtsX"/>
    <property type="match status" value="1"/>
</dbReference>
<evidence type="ECO:0000259" key="9">
    <source>
        <dbReference type="Pfam" id="PF12704"/>
    </source>
</evidence>
<dbReference type="EMBL" id="DTAN01000017">
    <property type="protein sequence ID" value="HGU64665.1"/>
    <property type="molecule type" value="Genomic_DNA"/>
</dbReference>
<feature type="transmembrane region" description="Helical" evidence="7">
    <location>
        <begin position="21"/>
        <end position="42"/>
    </location>
</feature>
<comment type="subcellular location">
    <subcellularLocation>
        <location evidence="1">Cell membrane</location>
        <topology evidence="1">Multi-pass membrane protein</topology>
    </subcellularLocation>
</comment>
<evidence type="ECO:0000313" key="11">
    <source>
        <dbReference type="EMBL" id="HGU64665.1"/>
    </source>
</evidence>
<dbReference type="InterPro" id="IPR003838">
    <property type="entry name" value="ABC3_permease_C"/>
</dbReference>
<evidence type="ECO:0000256" key="6">
    <source>
        <dbReference type="ARBA" id="ARBA00038076"/>
    </source>
</evidence>
<dbReference type="GO" id="GO:0005886">
    <property type="term" value="C:plasma membrane"/>
    <property type="evidence" value="ECO:0007669"/>
    <property type="project" value="UniProtKB-SubCell"/>
</dbReference>
<dbReference type="AlphaFoldDB" id="A0A7C4H8Q5"/>
<reference evidence="10" key="1">
    <citation type="journal article" date="2020" name="mSystems">
        <title>Genome- and Community-Level Interaction Insights into Carbon Utilization and Element Cycling Functions of Hydrothermarchaeota in Hydrothermal Sediment.</title>
        <authorList>
            <person name="Zhou Z."/>
            <person name="Liu Y."/>
            <person name="Xu W."/>
            <person name="Pan J."/>
            <person name="Luo Z.H."/>
            <person name="Li M."/>
        </authorList>
    </citation>
    <scope>NUCLEOTIDE SEQUENCE [LARGE SCALE GENOMIC DNA]</scope>
    <source>
        <strain evidence="11">SpSt-622</strain>
        <strain evidence="10">SpSt-642</strain>
    </source>
</reference>
<evidence type="ECO:0000256" key="1">
    <source>
        <dbReference type="ARBA" id="ARBA00004651"/>
    </source>
</evidence>
<dbReference type="Pfam" id="PF12704">
    <property type="entry name" value="MacB_PCD"/>
    <property type="match status" value="1"/>
</dbReference>
<comment type="caution">
    <text evidence="10">The sequence shown here is derived from an EMBL/GenBank/DDBJ whole genome shotgun (WGS) entry which is preliminary data.</text>
</comment>
<feature type="domain" description="ABC3 transporter permease C-terminal" evidence="8">
    <location>
        <begin position="272"/>
        <end position="393"/>
    </location>
</feature>
<organism evidence="10">
    <name type="scientific">Staphylothermus marinus</name>
    <dbReference type="NCBI Taxonomy" id="2280"/>
    <lineage>
        <taxon>Archaea</taxon>
        <taxon>Thermoproteota</taxon>
        <taxon>Thermoprotei</taxon>
        <taxon>Desulfurococcales</taxon>
        <taxon>Desulfurococcaceae</taxon>
        <taxon>Staphylothermus</taxon>
    </lineage>
</organism>
<feature type="transmembrane region" description="Helical" evidence="7">
    <location>
        <begin position="365"/>
        <end position="386"/>
    </location>
</feature>
<evidence type="ECO:0000256" key="3">
    <source>
        <dbReference type="ARBA" id="ARBA00022692"/>
    </source>
</evidence>
<protein>
    <submittedName>
        <fullName evidence="10">ABC transporter permease</fullName>
    </submittedName>
</protein>
<keyword evidence="2" id="KW-1003">Cell membrane</keyword>
<dbReference type="InterPro" id="IPR025857">
    <property type="entry name" value="MacB_PCD"/>
</dbReference>
<feature type="transmembrane region" description="Helical" evidence="7">
    <location>
        <begin position="313"/>
        <end position="337"/>
    </location>
</feature>
<keyword evidence="5 7" id="KW-0472">Membrane</keyword>
<dbReference type="PANTHER" id="PTHR30572:SF4">
    <property type="entry name" value="ABC TRANSPORTER PERMEASE YTRF"/>
    <property type="match status" value="1"/>
</dbReference>
<dbReference type="EMBL" id="DTBJ01000016">
    <property type="protein sequence ID" value="HGM58345.1"/>
    <property type="molecule type" value="Genomic_DNA"/>
</dbReference>
<comment type="similarity">
    <text evidence="6">Belongs to the ABC-4 integral membrane protein family.</text>
</comment>
<evidence type="ECO:0000256" key="5">
    <source>
        <dbReference type="ARBA" id="ARBA00023136"/>
    </source>
</evidence>
<accession>A0A7C4H8Q5</accession>
<feature type="transmembrane region" description="Helical" evidence="7">
    <location>
        <begin position="268"/>
        <end position="293"/>
    </location>
</feature>
<evidence type="ECO:0000313" key="10">
    <source>
        <dbReference type="EMBL" id="HGM58345.1"/>
    </source>
</evidence>
<evidence type="ECO:0000256" key="7">
    <source>
        <dbReference type="SAM" id="Phobius"/>
    </source>
</evidence>
<name>A0A7C4H8Q5_STAMA</name>
<keyword evidence="3 7" id="KW-0812">Transmembrane</keyword>
<evidence type="ECO:0000256" key="4">
    <source>
        <dbReference type="ARBA" id="ARBA00022989"/>
    </source>
</evidence>
<keyword evidence="4 7" id="KW-1133">Transmembrane helix</keyword>
<dbReference type="InterPro" id="IPR050250">
    <property type="entry name" value="Macrolide_Exporter_MacB"/>
</dbReference>
<dbReference type="PANTHER" id="PTHR30572">
    <property type="entry name" value="MEMBRANE COMPONENT OF TRANSPORTER-RELATED"/>
    <property type="match status" value="1"/>
</dbReference>
<gene>
    <name evidence="11" type="ORF">ENT92_00385</name>
    <name evidence="10" type="ORF">ENU14_01985</name>
</gene>
<proteinExistence type="inferred from homology"/>
<sequence>MRLVDIIRLSIKVLTERKIRAVLTITGVAIGPLTLMMIGSIVTGVGEFIVSSITGLGQSLIVVFPETGYRLSREDLQFLRNIPGVEDVSPFYTFQGSIVVNGVRKTIYIYGVNPEFIVKAITSLRVLEGRVPLETEFGRALIGYSIVYDNGVKHYELNDVLSITIYNVGKGGRVEVKKLNVMITGILDRFGGALFLNPDMGVIIPLETIEKTIGVREWSGILVLASSPELVKTIEREIRDTYTNKASVVSFIAIAETVSNVVEAVDFVTFAASTSSFAVAIAGVAASMITSVIERTREIGIMKAIGFRDKQILLLIISEGVLISFIGFIIGSTLGVVGARILANSTGFRIGVIEIRAEPKFTLDLFIRSILLTHAVGVLGALFPAYRAMKIPPAVALKYE</sequence>
<evidence type="ECO:0000256" key="2">
    <source>
        <dbReference type="ARBA" id="ARBA00022475"/>
    </source>
</evidence>